<dbReference type="GO" id="GO:0001228">
    <property type="term" value="F:DNA-binding transcription activator activity, RNA polymerase II-specific"/>
    <property type="evidence" value="ECO:0007669"/>
    <property type="project" value="TreeGrafter"/>
</dbReference>
<dbReference type="FunCoup" id="A0A1J7IQF2">
    <property type="interactions" value="1213"/>
</dbReference>
<evidence type="ECO:0000313" key="10">
    <source>
        <dbReference type="Proteomes" id="UP000182658"/>
    </source>
</evidence>
<protein>
    <recommendedName>
        <fullName evidence="8">Zn(2)-C6 fungal-type domain-containing protein</fullName>
    </recommendedName>
</protein>
<dbReference type="SMART" id="SM00066">
    <property type="entry name" value="GAL4"/>
    <property type="match status" value="1"/>
</dbReference>
<dbReference type="GO" id="GO:0008270">
    <property type="term" value="F:zinc ion binding"/>
    <property type="evidence" value="ECO:0007669"/>
    <property type="project" value="InterPro"/>
</dbReference>
<evidence type="ECO:0000256" key="5">
    <source>
        <dbReference type="ARBA" id="ARBA00023163"/>
    </source>
</evidence>
<dbReference type="PROSITE" id="PS50048">
    <property type="entry name" value="ZN2_CY6_FUNGAL_2"/>
    <property type="match status" value="1"/>
</dbReference>
<dbReference type="Pfam" id="PF04082">
    <property type="entry name" value="Fungal_trans"/>
    <property type="match status" value="1"/>
</dbReference>
<dbReference type="AlphaFoldDB" id="A0A1J7IQF2"/>
<dbReference type="PANTHER" id="PTHR31944">
    <property type="entry name" value="HEME-RESPONSIVE ZINC FINGER TRANSCRIPTION FACTOR HAP1"/>
    <property type="match status" value="1"/>
</dbReference>
<evidence type="ECO:0000259" key="8">
    <source>
        <dbReference type="PROSITE" id="PS50048"/>
    </source>
</evidence>
<keyword evidence="6" id="KW-0539">Nucleus</keyword>
<dbReference type="GO" id="GO:0000978">
    <property type="term" value="F:RNA polymerase II cis-regulatory region sequence-specific DNA binding"/>
    <property type="evidence" value="ECO:0007669"/>
    <property type="project" value="TreeGrafter"/>
</dbReference>
<dbReference type="GO" id="GO:0006351">
    <property type="term" value="P:DNA-templated transcription"/>
    <property type="evidence" value="ECO:0007669"/>
    <property type="project" value="InterPro"/>
</dbReference>
<dbReference type="SUPFAM" id="SSF57701">
    <property type="entry name" value="Zn2/Cys6 DNA-binding domain"/>
    <property type="match status" value="1"/>
</dbReference>
<keyword evidence="3" id="KW-0805">Transcription regulation</keyword>
<evidence type="ECO:0000256" key="6">
    <source>
        <dbReference type="ARBA" id="ARBA00023242"/>
    </source>
</evidence>
<name>A0A1J7IQF2_9PEZI</name>
<dbReference type="Gene3D" id="4.10.240.10">
    <property type="entry name" value="Zn(2)-C6 fungal-type DNA-binding domain"/>
    <property type="match status" value="1"/>
</dbReference>
<organism evidence="9 10">
    <name type="scientific">Coniochaeta ligniaria NRRL 30616</name>
    <dbReference type="NCBI Taxonomy" id="1408157"/>
    <lineage>
        <taxon>Eukaryota</taxon>
        <taxon>Fungi</taxon>
        <taxon>Dikarya</taxon>
        <taxon>Ascomycota</taxon>
        <taxon>Pezizomycotina</taxon>
        <taxon>Sordariomycetes</taxon>
        <taxon>Sordariomycetidae</taxon>
        <taxon>Coniochaetales</taxon>
        <taxon>Coniochaetaceae</taxon>
        <taxon>Coniochaeta</taxon>
    </lineage>
</organism>
<feature type="region of interest" description="Disordered" evidence="7">
    <location>
        <begin position="1"/>
        <end position="23"/>
    </location>
</feature>
<accession>A0A1J7IQF2</accession>
<feature type="domain" description="Zn(2)-C6 fungal-type" evidence="8">
    <location>
        <begin position="18"/>
        <end position="49"/>
    </location>
</feature>
<sequence>MADSDLDAPRKRRRPAQSCEQCRRRKIRCDQNMPCGSCVRARASLQCSYRPDSLETLDIGTDGGLASESAPGSVLTPDSSTVSAPMGTTMPQPQYNVDTAMQQRRQGDSITVQHEKTIHDLRHHVQQLEAQLASLRQSNQLSTPSDITAGQRAQPQPKDRVSGEPSQLSQASDTCNPATLPRLRNAPDKTKLFGQSHWVHTAEKFLMIGKFDAVEVEPTFNAAQAEITNLCKETRSLRRTLIAQASVQLPSPVPDLPGTLPPKAVCDELARSYFRTFELVYRIVHVPTFWKEYSQFWEQSGPKSTPTPFLMKLVLILAIGTTFFPESSEIDRANLFRQAQTWIYAAQWWLTGPSEKSTATLDGLQVFCLLIIARQATHKCPGGSTWLSTGSLMTMAQAMGLHRNPKLFSALSPFQVEMRARLWTTVLELVCKSCLDNALPPCISVGEFDTNLPSNFDDRDLDPAETTKQLPREGVTDSSIQLLLAKSLPLRLKLAHLLNDVRSEHSYQTALRLGAELKTACRDVASFFHSSLPRATQDGSVLLPTDFHRKFLDIYLRRYILLLHRPFMLEARKDPRFYLARKICVESATIIGSYSSSINLDNEARPLDDLSRLSIVGRGVFKGALSLDIILVLALEVITRLEEEGPHQLVPHPLDEMNKASRAPLIRILDHISDQLLQIIRRGNPSLKRYLMLSAYLSQIRAMESGQSVKQVVYEELTESLKKCHLLLEAQARLVGSSNGESVALSVTDAASFYPLNTGSMDIDTPWDISYLLDFPLIGEEEQNTWVM</sequence>
<dbReference type="InterPro" id="IPR036864">
    <property type="entry name" value="Zn2-C6_fun-type_DNA-bd_sf"/>
</dbReference>
<dbReference type="PANTHER" id="PTHR31944:SF129">
    <property type="entry name" value="ASPYRIDONES CLUSTER REGULATOR APDR-RELATED"/>
    <property type="match status" value="1"/>
</dbReference>
<reference evidence="9 10" key="1">
    <citation type="submission" date="2016-10" db="EMBL/GenBank/DDBJ databases">
        <title>Draft genome sequence of Coniochaeta ligniaria NRRL30616, a lignocellulolytic fungus for bioabatement of inhibitors in plant biomass hydrolysates.</title>
        <authorList>
            <consortium name="DOE Joint Genome Institute"/>
            <person name="Jimenez D.J."/>
            <person name="Hector R.E."/>
            <person name="Riley R."/>
            <person name="Sun H."/>
            <person name="Grigoriev I.V."/>
            <person name="Van Elsas J.D."/>
            <person name="Nichols N.N."/>
        </authorList>
    </citation>
    <scope>NUCLEOTIDE SEQUENCE [LARGE SCALE GENOMIC DNA]</scope>
    <source>
        <strain evidence="9 10">NRRL 30616</strain>
    </source>
</reference>
<keyword evidence="2" id="KW-0862">Zinc</keyword>
<dbReference type="SMART" id="SM00906">
    <property type="entry name" value="Fungal_trans"/>
    <property type="match status" value="1"/>
</dbReference>
<dbReference type="InterPro" id="IPR051430">
    <property type="entry name" value="Fungal_TF_Env_Response"/>
</dbReference>
<evidence type="ECO:0000313" key="9">
    <source>
        <dbReference type="EMBL" id="OIW29427.1"/>
    </source>
</evidence>
<dbReference type="InParanoid" id="A0A1J7IQF2"/>
<evidence type="ECO:0000256" key="1">
    <source>
        <dbReference type="ARBA" id="ARBA00022723"/>
    </source>
</evidence>
<feature type="region of interest" description="Disordered" evidence="7">
    <location>
        <begin position="137"/>
        <end position="187"/>
    </location>
</feature>
<dbReference type="OrthoDB" id="4337792at2759"/>
<feature type="compositionally biased region" description="Polar residues" evidence="7">
    <location>
        <begin position="137"/>
        <end position="154"/>
    </location>
</feature>
<evidence type="ECO:0000256" key="7">
    <source>
        <dbReference type="SAM" id="MobiDB-lite"/>
    </source>
</evidence>
<dbReference type="Pfam" id="PF00172">
    <property type="entry name" value="Zn_clus"/>
    <property type="match status" value="1"/>
</dbReference>
<keyword evidence="4" id="KW-0238">DNA-binding</keyword>
<dbReference type="PROSITE" id="PS00463">
    <property type="entry name" value="ZN2_CY6_FUNGAL_1"/>
    <property type="match status" value="1"/>
</dbReference>
<feature type="region of interest" description="Disordered" evidence="7">
    <location>
        <begin position="59"/>
        <end position="93"/>
    </location>
</feature>
<keyword evidence="1" id="KW-0479">Metal-binding</keyword>
<dbReference type="InterPro" id="IPR001138">
    <property type="entry name" value="Zn2Cys6_DnaBD"/>
</dbReference>
<evidence type="ECO:0000256" key="2">
    <source>
        <dbReference type="ARBA" id="ARBA00022833"/>
    </source>
</evidence>
<dbReference type="EMBL" id="KV875097">
    <property type="protein sequence ID" value="OIW29427.1"/>
    <property type="molecule type" value="Genomic_DNA"/>
</dbReference>
<dbReference type="Proteomes" id="UP000182658">
    <property type="component" value="Unassembled WGS sequence"/>
</dbReference>
<dbReference type="InterPro" id="IPR007219">
    <property type="entry name" value="XnlR_reg_dom"/>
</dbReference>
<feature type="compositionally biased region" description="Polar residues" evidence="7">
    <location>
        <begin position="164"/>
        <end position="177"/>
    </location>
</feature>
<gene>
    <name evidence="9" type="ORF">CONLIGDRAFT_325082</name>
</gene>
<dbReference type="GO" id="GO:0005634">
    <property type="term" value="C:nucleus"/>
    <property type="evidence" value="ECO:0007669"/>
    <property type="project" value="TreeGrafter"/>
</dbReference>
<evidence type="ECO:0000256" key="4">
    <source>
        <dbReference type="ARBA" id="ARBA00023125"/>
    </source>
</evidence>
<dbReference type="CDD" id="cd00067">
    <property type="entry name" value="GAL4"/>
    <property type="match status" value="1"/>
</dbReference>
<evidence type="ECO:0000256" key="3">
    <source>
        <dbReference type="ARBA" id="ARBA00023015"/>
    </source>
</evidence>
<dbReference type="CDD" id="cd12148">
    <property type="entry name" value="fungal_TF_MHR"/>
    <property type="match status" value="1"/>
</dbReference>
<proteinExistence type="predicted"/>
<keyword evidence="10" id="KW-1185">Reference proteome</keyword>
<keyword evidence="5" id="KW-0804">Transcription</keyword>